<sequence>MFLTQPVDHQLSKSSHHRSAGSRPTGLVAAAFGELAVELYSAATMAETVDLVLDCALRLPGCDCAGLILMQRGNHLQTAGVTDLRVEHADQLQLEYGEGPCVPVGSEHYDVLVGDTVSDPRWPRWSPAVAELGLRNVLTVRLFTTRSPLGALNLYQAHPGQFTAADEVIASVLARHASVAVDTVQRTSMLAQVAEASSTIGQAQGRLMERYAIDADQAFAVLRRCSQDNNKLRVVVDELVSTRRPPTRIAAVSVRAG</sequence>
<dbReference type="SMART" id="SM00065">
    <property type="entry name" value="GAF"/>
    <property type="match status" value="1"/>
</dbReference>
<evidence type="ECO:0000256" key="2">
    <source>
        <dbReference type="ARBA" id="ARBA00023163"/>
    </source>
</evidence>
<dbReference type="Pfam" id="PF13185">
    <property type="entry name" value="GAF_2"/>
    <property type="match status" value="1"/>
</dbReference>
<keyword evidence="2" id="KW-0804">Transcription</keyword>
<dbReference type="InterPro" id="IPR012074">
    <property type="entry name" value="GAF_ANTAR"/>
</dbReference>
<proteinExistence type="predicted"/>
<feature type="region of interest" description="Disordered" evidence="3">
    <location>
        <begin position="1"/>
        <end position="23"/>
    </location>
</feature>
<dbReference type="SMART" id="SM01012">
    <property type="entry name" value="ANTAR"/>
    <property type="match status" value="1"/>
</dbReference>
<keyword evidence="1" id="KW-0805">Transcription regulation</keyword>
<dbReference type="Pfam" id="PF03861">
    <property type="entry name" value="ANTAR"/>
    <property type="match status" value="1"/>
</dbReference>
<reference evidence="5 6" key="1">
    <citation type="submission" date="2019-06" db="EMBL/GenBank/DDBJ databases">
        <title>Sequencing the genomes of 1000 actinobacteria strains.</title>
        <authorList>
            <person name="Klenk H.-P."/>
        </authorList>
    </citation>
    <scope>NUCLEOTIDE SEQUENCE [LARGE SCALE GENOMIC DNA]</scope>
    <source>
        <strain evidence="5 6">DSM 17305</strain>
    </source>
</reference>
<evidence type="ECO:0000313" key="6">
    <source>
        <dbReference type="Proteomes" id="UP000316298"/>
    </source>
</evidence>
<evidence type="ECO:0000256" key="3">
    <source>
        <dbReference type="SAM" id="MobiDB-lite"/>
    </source>
</evidence>
<dbReference type="PIRSF" id="PIRSF036625">
    <property type="entry name" value="GAF_ANTAR"/>
    <property type="match status" value="1"/>
</dbReference>
<gene>
    <name evidence="5" type="ORF">FB475_1056</name>
</gene>
<dbReference type="Proteomes" id="UP000316298">
    <property type="component" value="Unassembled WGS sequence"/>
</dbReference>
<dbReference type="PROSITE" id="PS50921">
    <property type="entry name" value="ANTAR"/>
    <property type="match status" value="1"/>
</dbReference>
<protein>
    <submittedName>
        <fullName evidence="5">GAF domain-containing protein</fullName>
    </submittedName>
</protein>
<keyword evidence="6" id="KW-1185">Reference proteome</keyword>
<feature type="domain" description="ANTAR" evidence="4">
    <location>
        <begin position="180"/>
        <end position="241"/>
    </location>
</feature>
<dbReference type="GO" id="GO:0003723">
    <property type="term" value="F:RNA binding"/>
    <property type="evidence" value="ECO:0007669"/>
    <property type="project" value="InterPro"/>
</dbReference>
<dbReference type="RefSeq" id="WP_185759080.1">
    <property type="nucleotide sequence ID" value="NZ_BAAAKA010000021.1"/>
</dbReference>
<evidence type="ECO:0000259" key="4">
    <source>
        <dbReference type="PROSITE" id="PS50921"/>
    </source>
</evidence>
<dbReference type="InterPro" id="IPR003018">
    <property type="entry name" value="GAF"/>
</dbReference>
<dbReference type="Gene3D" id="1.10.10.10">
    <property type="entry name" value="Winged helix-like DNA-binding domain superfamily/Winged helix DNA-binding domain"/>
    <property type="match status" value="1"/>
</dbReference>
<dbReference type="InterPro" id="IPR029016">
    <property type="entry name" value="GAF-like_dom_sf"/>
</dbReference>
<dbReference type="InterPro" id="IPR005561">
    <property type="entry name" value="ANTAR"/>
</dbReference>
<dbReference type="SUPFAM" id="SSF55781">
    <property type="entry name" value="GAF domain-like"/>
    <property type="match status" value="1"/>
</dbReference>
<accession>A0A542EP07</accession>
<evidence type="ECO:0000256" key="1">
    <source>
        <dbReference type="ARBA" id="ARBA00023015"/>
    </source>
</evidence>
<comment type="caution">
    <text evidence="5">The sequence shown here is derived from an EMBL/GenBank/DDBJ whole genome shotgun (WGS) entry which is preliminary data.</text>
</comment>
<dbReference type="EMBL" id="VFMM01000001">
    <property type="protein sequence ID" value="TQJ16946.1"/>
    <property type="molecule type" value="Genomic_DNA"/>
</dbReference>
<dbReference type="AlphaFoldDB" id="A0A542EP07"/>
<dbReference type="Gene3D" id="3.30.450.40">
    <property type="match status" value="1"/>
</dbReference>
<name>A0A542EP07_9ACTN</name>
<organism evidence="5 6">
    <name type="scientific">Kribbella jejuensis</name>
    <dbReference type="NCBI Taxonomy" id="236068"/>
    <lineage>
        <taxon>Bacteria</taxon>
        <taxon>Bacillati</taxon>
        <taxon>Actinomycetota</taxon>
        <taxon>Actinomycetes</taxon>
        <taxon>Propionibacteriales</taxon>
        <taxon>Kribbellaceae</taxon>
        <taxon>Kribbella</taxon>
    </lineage>
</organism>
<dbReference type="InterPro" id="IPR036388">
    <property type="entry name" value="WH-like_DNA-bd_sf"/>
</dbReference>
<evidence type="ECO:0000313" key="5">
    <source>
        <dbReference type="EMBL" id="TQJ16946.1"/>
    </source>
</evidence>